<protein>
    <submittedName>
        <fullName evidence="2">Cro/C1-type HTH DNA-binding domain protein</fullName>
    </submittedName>
</protein>
<dbReference type="PROSITE" id="PS50943">
    <property type="entry name" value="HTH_CROC1"/>
    <property type="match status" value="1"/>
</dbReference>
<proteinExistence type="predicted"/>
<accession>A0A8S5SA29</accession>
<feature type="domain" description="HTH cro/C1-type" evidence="1">
    <location>
        <begin position="8"/>
        <end position="63"/>
    </location>
</feature>
<reference evidence="2" key="1">
    <citation type="journal article" date="2021" name="Proc. Natl. Acad. Sci. U.S.A.">
        <title>A Catalog of Tens of Thousands of Viruses from Human Metagenomes Reveals Hidden Associations with Chronic Diseases.</title>
        <authorList>
            <person name="Tisza M.J."/>
            <person name="Buck C.B."/>
        </authorList>
    </citation>
    <scope>NUCLEOTIDE SEQUENCE</scope>
    <source>
        <strain evidence="2">CtJjf17</strain>
    </source>
</reference>
<dbReference type="EMBL" id="BK032560">
    <property type="protein sequence ID" value="DAF47817.1"/>
    <property type="molecule type" value="Genomic_DNA"/>
</dbReference>
<dbReference type="Gene3D" id="1.10.260.40">
    <property type="entry name" value="lambda repressor-like DNA-binding domains"/>
    <property type="match status" value="1"/>
</dbReference>
<evidence type="ECO:0000259" key="1">
    <source>
        <dbReference type="PROSITE" id="PS50943"/>
    </source>
</evidence>
<dbReference type="InterPro" id="IPR001387">
    <property type="entry name" value="Cro/C1-type_HTH"/>
</dbReference>
<dbReference type="GO" id="GO:0003677">
    <property type="term" value="F:DNA binding"/>
    <property type="evidence" value="ECO:0007669"/>
    <property type="project" value="UniProtKB-KW"/>
</dbReference>
<organism evidence="2">
    <name type="scientific">Siphoviridae sp. ctJjf17</name>
    <dbReference type="NCBI Taxonomy" id="2827839"/>
    <lineage>
        <taxon>Viruses</taxon>
        <taxon>Duplodnaviria</taxon>
        <taxon>Heunggongvirae</taxon>
        <taxon>Uroviricota</taxon>
        <taxon>Caudoviricetes</taxon>
    </lineage>
</organism>
<dbReference type="Pfam" id="PF13443">
    <property type="entry name" value="HTH_26"/>
    <property type="match status" value="1"/>
</dbReference>
<keyword evidence="2" id="KW-0238">DNA-binding</keyword>
<dbReference type="InterPro" id="IPR010982">
    <property type="entry name" value="Lambda_DNA-bd_dom_sf"/>
</dbReference>
<name>A0A8S5SA29_9CAUD</name>
<sequence length="81" mass="9472">MKEYKINLWELMAERRLKTSDVARDTGLTHPTLYKIKHGKSKSISFHVIDTLCNYFNITPAELFSEVKPVKTTNPVYKKEK</sequence>
<dbReference type="CDD" id="cd00093">
    <property type="entry name" value="HTH_XRE"/>
    <property type="match status" value="1"/>
</dbReference>
<dbReference type="SUPFAM" id="SSF47413">
    <property type="entry name" value="lambda repressor-like DNA-binding domains"/>
    <property type="match status" value="1"/>
</dbReference>
<evidence type="ECO:0000313" key="2">
    <source>
        <dbReference type="EMBL" id="DAF47817.1"/>
    </source>
</evidence>
<dbReference type="SMART" id="SM00530">
    <property type="entry name" value="HTH_XRE"/>
    <property type="match status" value="1"/>
</dbReference>